<keyword evidence="2" id="KW-1185">Reference proteome</keyword>
<dbReference type="EMBL" id="CP073721">
    <property type="protein sequence ID" value="UWZ37890.1"/>
    <property type="molecule type" value="Genomic_DNA"/>
</dbReference>
<dbReference type="Proteomes" id="UP001058271">
    <property type="component" value="Chromosome"/>
</dbReference>
<protein>
    <submittedName>
        <fullName evidence="1">Uncharacterized protein</fullName>
    </submittedName>
</protein>
<dbReference type="RefSeq" id="WP_260727254.1">
    <property type="nucleotide sequence ID" value="NZ_BAAABS010000033.1"/>
</dbReference>
<accession>A0ABY5ZA74</accession>
<organism evidence="1 2">
    <name type="scientific">Dactylosporangium roseum</name>
    <dbReference type="NCBI Taxonomy" id="47989"/>
    <lineage>
        <taxon>Bacteria</taxon>
        <taxon>Bacillati</taxon>
        <taxon>Actinomycetota</taxon>
        <taxon>Actinomycetes</taxon>
        <taxon>Micromonosporales</taxon>
        <taxon>Micromonosporaceae</taxon>
        <taxon>Dactylosporangium</taxon>
    </lineage>
</organism>
<sequence>MADLHTRLLNRCEPAWWGLADKPPRALDALRAVVERHKPVPCRWQGCKDPGGHFICKACGPAVNAPCEEMRVIAEQLGIPTEDQELGEGQAAGDAYGAEPRDLGDGYHELELAHGRWYHLDDLGARVMVSLQRPYTVLRWKPFVGTREPAEQPEPVEADRVSLDDLTDHALFGLGEITWPAEQPEHPEAICHRCGGPNIAWSAPSPLWNAVMRGGSINGEEAFDGIVCPSCFARLAEERGIAELWRFSAGRVHVELETVTPSGRTWDDATWLWRETSSVEQPEPAPVVDVAPDPRLHAHELGGPQAGCADCAAKAAAQGDAR</sequence>
<evidence type="ECO:0000313" key="1">
    <source>
        <dbReference type="EMBL" id="UWZ37890.1"/>
    </source>
</evidence>
<reference evidence="1" key="1">
    <citation type="submission" date="2021-04" db="EMBL/GenBank/DDBJ databases">
        <title>Biosynthetic gene clusters of Dactylosporangioum roseum.</title>
        <authorList>
            <person name="Hartkoorn R.C."/>
            <person name="Beaudoing E."/>
            <person name="Hot D."/>
            <person name="Moureu S."/>
        </authorList>
    </citation>
    <scope>NUCLEOTIDE SEQUENCE</scope>
    <source>
        <strain evidence="1">NRRL B-16295</strain>
    </source>
</reference>
<proteinExistence type="predicted"/>
<evidence type="ECO:0000313" key="2">
    <source>
        <dbReference type="Proteomes" id="UP001058271"/>
    </source>
</evidence>
<gene>
    <name evidence="1" type="ORF">Drose_06335</name>
</gene>
<name>A0ABY5ZA74_9ACTN</name>